<keyword evidence="10" id="KW-1185">Reference proteome</keyword>
<dbReference type="InterPro" id="IPR003804">
    <property type="entry name" value="Lactate_perm"/>
</dbReference>
<keyword evidence="8" id="KW-0997">Cell inner membrane</keyword>
<feature type="transmembrane region" description="Helical" evidence="8">
    <location>
        <begin position="214"/>
        <end position="232"/>
    </location>
</feature>
<feature type="transmembrane region" description="Helical" evidence="8">
    <location>
        <begin position="344"/>
        <end position="365"/>
    </location>
</feature>
<feature type="transmembrane region" description="Helical" evidence="8">
    <location>
        <begin position="278"/>
        <end position="298"/>
    </location>
</feature>
<dbReference type="GO" id="GO:0015129">
    <property type="term" value="F:lactate transmembrane transporter activity"/>
    <property type="evidence" value="ECO:0007669"/>
    <property type="project" value="UniProtKB-UniRule"/>
</dbReference>
<keyword evidence="5 8" id="KW-0812">Transmembrane</keyword>
<feature type="transmembrane region" description="Helical" evidence="8">
    <location>
        <begin position="126"/>
        <end position="146"/>
    </location>
</feature>
<feature type="transmembrane region" description="Helical" evidence="8">
    <location>
        <begin position="445"/>
        <end position="468"/>
    </location>
</feature>
<dbReference type="OrthoDB" id="9761056at2"/>
<feature type="transmembrane region" description="Helical" evidence="8">
    <location>
        <begin position="474"/>
        <end position="493"/>
    </location>
</feature>
<feature type="transmembrane region" description="Helical" evidence="8">
    <location>
        <begin position="505"/>
        <end position="526"/>
    </location>
</feature>
<dbReference type="NCBIfam" id="TIGR00795">
    <property type="entry name" value="lctP"/>
    <property type="match status" value="1"/>
</dbReference>
<gene>
    <name evidence="9" type="ORF">C8D85_3152</name>
</gene>
<comment type="caution">
    <text evidence="9">The sequence shown here is derived from an EMBL/GenBank/DDBJ whole genome shotgun (WGS) entry which is preliminary data.</text>
</comment>
<proteinExistence type="inferred from homology"/>
<comment type="caution">
    <text evidence="8">Lacks conserved residue(s) required for the propagation of feature annotation.</text>
</comment>
<evidence type="ECO:0000256" key="8">
    <source>
        <dbReference type="RuleBase" id="RU365092"/>
    </source>
</evidence>
<keyword evidence="6 8" id="KW-1133">Transmembrane helix</keyword>
<dbReference type="PANTHER" id="PTHR30003:SF0">
    <property type="entry name" value="GLYCOLATE PERMEASE GLCA-RELATED"/>
    <property type="match status" value="1"/>
</dbReference>
<accession>A0A4R6X4G2</accession>
<dbReference type="PANTHER" id="PTHR30003">
    <property type="entry name" value="L-LACTATE PERMEASE"/>
    <property type="match status" value="1"/>
</dbReference>
<feature type="transmembrane region" description="Helical" evidence="8">
    <location>
        <begin position="91"/>
        <end position="114"/>
    </location>
</feature>
<feature type="transmembrane region" description="Helical" evidence="8">
    <location>
        <begin position="238"/>
        <end position="257"/>
    </location>
</feature>
<feature type="transmembrane region" description="Helical" evidence="8">
    <location>
        <begin position="153"/>
        <end position="173"/>
    </location>
</feature>
<evidence type="ECO:0000256" key="2">
    <source>
        <dbReference type="ARBA" id="ARBA00010100"/>
    </source>
</evidence>
<dbReference type="Proteomes" id="UP000295729">
    <property type="component" value="Unassembled WGS sequence"/>
</dbReference>
<keyword evidence="3 8" id="KW-0813">Transport</keyword>
<feature type="transmembrane region" description="Helical" evidence="8">
    <location>
        <begin position="55"/>
        <end position="79"/>
    </location>
</feature>
<dbReference type="AlphaFoldDB" id="A0A4R6X4G2"/>
<sequence>MDTVFALFPVVALIWSMTKARPLTAHVALPLAALCAVLIQWGYFQADALTLLANIIAGGLAVLTPVSIIAGAILLNRVLVISGAEQTLRQWLAGISPNPVAQLMVIGWAFAFMLEGASGFGTPAAIAAPILVGLGFPALPVALLTLVMNSVPVSFGAVGTPAWFGFAGLALAAPLRLEVAQWTALIHLCASFVIPVIALRWLVSWREVWQNSGFILMSIVSCTAPFFLIAQINDEFPSLLGGAIGLLISIWMAKLGVGLHQTASVTDRSSIKPPSNYALVQALLPFVLLIIILLVTRIPSWPFKGWLNDTSLWWQFGAIEVSRALVVAWPNILGTNVDWSYKALYVPAIIPFVLTVAIMSPILSLSKSQIYQASAETWGRLKRPILALMGALIMVSVMMQGAENSPIFVIANTLASVVGANWAYVAALLGALGSFFSGSATVSNLTFGGIQLTIATQTGLPVSVILALQSVGAAMGNMVCLNNIIAVASILGIQNQEGAMIKQTLKPLLVYAVVAALLGQVILTWLI</sequence>
<reference evidence="9 10" key="1">
    <citation type="submission" date="2019-03" db="EMBL/GenBank/DDBJ databases">
        <title>Genomic Encyclopedia of Type Strains, Phase IV (KMG-IV): sequencing the most valuable type-strain genomes for metagenomic binning, comparative biology and taxonomic classification.</title>
        <authorList>
            <person name="Goeker M."/>
        </authorList>
    </citation>
    <scope>NUCLEOTIDE SEQUENCE [LARGE SCALE GENOMIC DNA]</scope>
    <source>
        <strain evidence="9 10">DSM 5604</strain>
    </source>
</reference>
<organism evidence="9 10">
    <name type="scientific">Marinomonas communis</name>
    <dbReference type="NCBI Taxonomy" id="28254"/>
    <lineage>
        <taxon>Bacteria</taxon>
        <taxon>Pseudomonadati</taxon>
        <taxon>Pseudomonadota</taxon>
        <taxon>Gammaproteobacteria</taxon>
        <taxon>Oceanospirillales</taxon>
        <taxon>Oceanospirillaceae</taxon>
        <taxon>Marinomonas</taxon>
    </lineage>
</organism>
<dbReference type="GO" id="GO:0015295">
    <property type="term" value="F:solute:proton symporter activity"/>
    <property type="evidence" value="ECO:0007669"/>
    <property type="project" value="TreeGrafter"/>
</dbReference>
<evidence type="ECO:0000256" key="5">
    <source>
        <dbReference type="ARBA" id="ARBA00022692"/>
    </source>
</evidence>
<evidence type="ECO:0000256" key="4">
    <source>
        <dbReference type="ARBA" id="ARBA00022475"/>
    </source>
</evidence>
<evidence type="ECO:0000256" key="6">
    <source>
        <dbReference type="ARBA" id="ARBA00022989"/>
    </source>
</evidence>
<evidence type="ECO:0000256" key="7">
    <source>
        <dbReference type="ARBA" id="ARBA00023136"/>
    </source>
</evidence>
<feature type="transmembrane region" description="Helical" evidence="8">
    <location>
        <begin position="23"/>
        <end position="43"/>
    </location>
</feature>
<protein>
    <recommendedName>
        <fullName evidence="8">L-lactate permease</fullName>
    </recommendedName>
</protein>
<dbReference type="EMBL" id="SNZA01000006">
    <property type="protein sequence ID" value="TDR06222.1"/>
    <property type="molecule type" value="Genomic_DNA"/>
</dbReference>
<keyword evidence="4" id="KW-1003">Cell membrane</keyword>
<feature type="transmembrane region" description="Helical" evidence="8">
    <location>
        <begin position="385"/>
        <end position="402"/>
    </location>
</feature>
<evidence type="ECO:0000256" key="1">
    <source>
        <dbReference type="ARBA" id="ARBA00004651"/>
    </source>
</evidence>
<evidence type="ECO:0000313" key="9">
    <source>
        <dbReference type="EMBL" id="TDR06222.1"/>
    </source>
</evidence>
<comment type="subcellular location">
    <subcellularLocation>
        <location evidence="8">Cell inner membrane</location>
        <topology evidence="8">Multi-pass membrane protein</topology>
    </subcellularLocation>
    <subcellularLocation>
        <location evidence="1">Cell membrane</location>
        <topology evidence="1">Multi-pass membrane protein</topology>
    </subcellularLocation>
</comment>
<dbReference type="GO" id="GO:0005886">
    <property type="term" value="C:plasma membrane"/>
    <property type="evidence" value="ECO:0007669"/>
    <property type="project" value="UniProtKB-SubCell"/>
</dbReference>
<feature type="transmembrane region" description="Helical" evidence="8">
    <location>
        <begin position="408"/>
        <end position="433"/>
    </location>
</feature>
<evidence type="ECO:0000313" key="10">
    <source>
        <dbReference type="Proteomes" id="UP000295729"/>
    </source>
</evidence>
<dbReference type="Pfam" id="PF02652">
    <property type="entry name" value="Lactate_perm"/>
    <property type="match status" value="1"/>
</dbReference>
<dbReference type="RefSeq" id="WP_133564508.1">
    <property type="nucleotide sequence ID" value="NZ_SNZA01000006.1"/>
</dbReference>
<comment type="function">
    <text evidence="8">Uptake of L-lactate across the membrane. Can also transport D-lactate and glycolate.</text>
</comment>
<feature type="transmembrane region" description="Helical" evidence="8">
    <location>
        <begin position="179"/>
        <end position="202"/>
    </location>
</feature>
<keyword evidence="7 8" id="KW-0472">Membrane</keyword>
<evidence type="ECO:0000256" key="3">
    <source>
        <dbReference type="ARBA" id="ARBA00022448"/>
    </source>
</evidence>
<comment type="similarity">
    <text evidence="2 8">Belongs to the lactate permease family.</text>
</comment>
<name>A0A4R6X4G2_9GAMM</name>